<evidence type="ECO:0000313" key="2">
    <source>
        <dbReference type="EMBL" id="MFD1031243.1"/>
    </source>
</evidence>
<proteinExistence type="predicted"/>
<keyword evidence="3" id="KW-1185">Reference proteome</keyword>
<comment type="caution">
    <text evidence="2">The sequence shown here is derived from an EMBL/GenBank/DDBJ whole genome shotgun (WGS) entry which is preliminary data.</text>
</comment>
<dbReference type="RefSeq" id="WP_379081922.1">
    <property type="nucleotide sequence ID" value="NZ_JBHTKI010000008.1"/>
</dbReference>
<dbReference type="Pfam" id="PF11181">
    <property type="entry name" value="YflT"/>
    <property type="match status" value="1"/>
</dbReference>
<organism evidence="2 3">
    <name type="scientific">Metaplanococcus flavidus</name>
    <dbReference type="NCBI Taxonomy" id="569883"/>
    <lineage>
        <taxon>Bacteria</taxon>
        <taxon>Bacillati</taxon>
        <taxon>Bacillota</taxon>
        <taxon>Bacilli</taxon>
        <taxon>Bacillales</taxon>
        <taxon>Caryophanaceae</taxon>
        <taxon>Metaplanococcus</taxon>
    </lineage>
</organism>
<reference evidence="3" key="1">
    <citation type="journal article" date="2019" name="Int. J. Syst. Evol. Microbiol.">
        <title>The Global Catalogue of Microorganisms (GCM) 10K type strain sequencing project: providing services to taxonomists for standard genome sequencing and annotation.</title>
        <authorList>
            <consortium name="The Broad Institute Genomics Platform"/>
            <consortium name="The Broad Institute Genome Sequencing Center for Infectious Disease"/>
            <person name="Wu L."/>
            <person name="Ma J."/>
        </authorList>
    </citation>
    <scope>NUCLEOTIDE SEQUENCE [LARGE SCALE GENOMIC DNA]</scope>
    <source>
        <strain evidence="3">CCUG 56756</strain>
    </source>
</reference>
<sequence>MGTEKKVMAVVFSGDDLMRKMDVLKNQGYSESDIHLVADNNKRLDTIENRTGVESERVNSFKDKFKSFVSGESSVREGIKSLGLTDQETERYTAQIARGGVLLYIEEDHSKVL</sequence>
<feature type="domain" description="General stress protein 17M-like" evidence="1">
    <location>
        <begin position="8"/>
        <end position="99"/>
    </location>
</feature>
<protein>
    <submittedName>
        <fullName evidence="2">General stress protein</fullName>
    </submittedName>
</protein>
<dbReference type="EMBL" id="JBHTKI010000008">
    <property type="protein sequence ID" value="MFD1031243.1"/>
    <property type="molecule type" value="Genomic_DNA"/>
</dbReference>
<dbReference type="InterPro" id="IPR025889">
    <property type="entry name" value="GSP17M-like_dom"/>
</dbReference>
<accession>A0ABW3L9L7</accession>
<gene>
    <name evidence="2" type="ORF">ACFQ1X_07315</name>
</gene>
<evidence type="ECO:0000259" key="1">
    <source>
        <dbReference type="Pfam" id="PF11181"/>
    </source>
</evidence>
<evidence type="ECO:0000313" key="3">
    <source>
        <dbReference type="Proteomes" id="UP001597109"/>
    </source>
</evidence>
<name>A0ABW3L9L7_9BACL</name>
<dbReference type="Proteomes" id="UP001597109">
    <property type="component" value="Unassembled WGS sequence"/>
</dbReference>